<proteinExistence type="inferred from homology"/>
<protein>
    <recommendedName>
        <fullName evidence="3">NFU1 iron-sulfur cluster scaffold homolog, mitochondrial</fullName>
    </recommendedName>
</protein>
<dbReference type="AlphaFoldDB" id="A0A7E4WA50"/>
<dbReference type="InterPro" id="IPR036498">
    <property type="entry name" value="Nfu/NifU_N_sf"/>
</dbReference>
<dbReference type="InterPro" id="IPR034904">
    <property type="entry name" value="FSCA_dom_sf"/>
</dbReference>
<comment type="function">
    <text evidence="1">Molecular scaffold for [Fe-S] cluster assembly of mitochondrial iron-sulfur proteins.</text>
</comment>
<dbReference type="Gene3D" id="3.30.300.130">
    <property type="entry name" value="Fe-S cluster assembly (FSCA)"/>
    <property type="match status" value="1"/>
</dbReference>
<sequence length="267" mass="29648">MMRKVVLRSIASCSKLLQPTSAPATRQLSYGLSPSLLRVRSPSATLFAQRNLFIQVQETPNPLSLKFLPGEKILDVPGRTYDFTSATGAKQSPLAIQLFRVQGVTGVFFGEDFIAITKGSEEDDWAVMKPNIFATIMDYIQSGKPVISDEQTLESQPSDTTILPEDDDVVAMIKELLESRIKPMVQEDGGDVLYMGYDDGVVKLKLQGACTGCPSSSVTLKSGIKNMMQFYVPEIKDVIEVKTEADELVERELEKFEIRTKQRKTPE</sequence>
<dbReference type="GO" id="GO:0016226">
    <property type="term" value="P:iron-sulfur cluster assembly"/>
    <property type="evidence" value="ECO:0007669"/>
    <property type="project" value="InterPro"/>
</dbReference>
<dbReference type="InterPro" id="IPR001075">
    <property type="entry name" value="NIF_FeS_clus_asmbl_NifU_C"/>
</dbReference>
<evidence type="ECO:0000256" key="3">
    <source>
        <dbReference type="ARBA" id="ARBA00018782"/>
    </source>
</evidence>
<dbReference type="PANTHER" id="PTHR11178:SF1">
    <property type="entry name" value="NFU1 IRON-SULFUR CLUSTER SCAFFOLD HOMOLOG, MITOCHONDRIAL"/>
    <property type="match status" value="1"/>
</dbReference>
<dbReference type="FunFam" id="3.30.1370.70:FF:000001">
    <property type="entry name" value="NifU-like protein 4, mitochondrial"/>
    <property type="match status" value="1"/>
</dbReference>
<reference evidence="5" key="1">
    <citation type="journal article" date="2013" name="Genetics">
        <title>The draft genome and transcriptome of Panagrellus redivivus are shaped by the harsh demands of a free-living lifestyle.</title>
        <authorList>
            <person name="Srinivasan J."/>
            <person name="Dillman A.R."/>
            <person name="Macchietto M.G."/>
            <person name="Heikkinen L."/>
            <person name="Lakso M."/>
            <person name="Fracchia K.M."/>
            <person name="Antoshechkin I."/>
            <person name="Mortazavi A."/>
            <person name="Wong G."/>
            <person name="Sternberg P.W."/>
        </authorList>
    </citation>
    <scope>NUCLEOTIDE SEQUENCE [LARGE SCALE GENOMIC DNA]</scope>
    <source>
        <strain evidence="5">MT8872</strain>
    </source>
</reference>
<dbReference type="Pfam" id="PF08712">
    <property type="entry name" value="Nfu_N"/>
    <property type="match status" value="1"/>
</dbReference>
<organism evidence="5 6">
    <name type="scientific">Panagrellus redivivus</name>
    <name type="common">Microworm</name>
    <dbReference type="NCBI Taxonomy" id="6233"/>
    <lineage>
        <taxon>Eukaryota</taxon>
        <taxon>Metazoa</taxon>
        <taxon>Ecdysozoa</taxon>
        <taxon>Nematoda</taxon>
        <taxon>Chromadorea</taxon>
        <taxon>Rhabditida</taxon>
        <taxon>Tylenchina</taxon>
        <taxon>Panagrolaimomorpha</taxon>
        <taxon>Panagrolaimoidea</taxon>
        <taxon>Panagrolaimidae</taxon>
        <taxon>Panagrellus</taxon>
    </lineage>
</organism>
<dbReference type="Gene3D" id="3.30.1370.70">
    <property type="entry name" value="Scaffold protein Nfu/NifU, N-terminal domain"/>
    <property type="match status" value="1"/>
</dbReference>
<dbReference type="Pfam" id="PF01106">
    <property type="entry name" value="NifU"/>
    <property type="match status" value="1"/>
</dbReference>
<dbReference type="FunFam" id="3.30.300.130:FF:000001">
    <property type="entry name" value="NFU1 iron-sulfur cluster scaffold"/>
    <property type="match status" value="1"/>
</dbReference>
<evidence type="ECO:0000313" key="6">
    <source>
        <dbReference type="WBParaSite" id="Pan_g8779.t1"/>
    </source>
</evidence>
<comment type="similarity">
    <text evidence="2">Belongs to the NifU family.</text>
</comment>
<dbReference type="SUPFAM" id="SSF110836">
    <property type="entry name" value="Hypothetical protein SAV1430"/>
    <property type="match status" value="1"/>
</dbReference>
<dbReference type="GO" id="GO:0005506">
    <property type="term" value="F:iron ion binding"/>
    <property type="evidence" value="ECO:0007669"/>
    <property type="project" value="InterPro"/>
</dbReference>
<evidence type="ECO:0000256" key="1">
    <source>
        <dbReference type="ARBA" id="ARBA00002175"/>
    </source>
</evidence>
<dbReference type="PANTHER" id="PTHR11178">
    <property type="entry name" value="IRON-SULFUR CLUSTER SCAFFOLD PROTEIN NFU-RELATED"/>
    <property type="match status" value="1"/>
</dbReference>
<accession>A0A7E4WA50</accession>
<dbReference type="SUPFAM" id="SSF117916">
    <property type="entry name" value="Fe-S cluster assembly (FSCA) domain-like"/>
    <property type="match status" value="1"/>
</dbReference>
<evidence type="ECO:0000313" key="5">
    <source>
        <dbReference type="Proteomes" id="UP000492821"/>
    </source>
</evidence>
<dbReference type="PIRSF" id="PIRSF036773">
    <property type="entry name" value="HIRIP5"/>
    <property type="match status" value="1"/>
</dbReference>
<dbReference type="GO" id="GO:0005739">
    <property type="term" value="C:mitochondrion"/>
    <property type="evidence" value="ECO:0007669"/>
    <property type="project" value="TreeGrafter"/>
</dbReference>
<evidence type="ECO:0000256" key="2">
    <source>
        <dbReference type="ARBA" id="ARBA00006420"/>
    </source>
</evidence>
<dbReference type="SMART" id="SM00932">
    <property type="entry name" value="Nfu_N"/>
    <property type="match status" value="1"/>
</dbReference>
<dbReference type="Proteomes" id="UP000492821">
    <property type="component" value="Unassembled WGS sequence"/>
</dbReference>
<dbReference type="InterPro" id="IPR014824">
    <property type="entry name" value="Nfu/NifU_N"/>
</dbReference>
<reference evidence="6" key="2">
    <citation type="submission" date="2020-10" db="UniProtKB">
        <authorList>
            <consortium name="WormBaseParasite"/>
        </authorList>
    </citation>
    <scope>IDENTIFICATION</scope>
</reference>
<dbReference type="WBParaSite" id="Pan_g8779.t1">
    <property type="protein sequence ID" value="Pan_g8779.t1"/>
    <property type="gene ID" value="Pan_g8779"/>
</dbReference>
<dbReference type="GO" id="GO:0051536">
    <property type="term" value="F:iron-sulfur cluster binding"/>
    <property type="evidence" value="ECO:0007669"/>
    <property type="project" value="InterPro"/>
</dbReference>
<keyword evidence="5" id="KW-1185">Reference proteome</keyword>
<name>A0A7E4WA50_PANRE</name>
<feature type="domain" description="Scaffold protein Nfu/NifU N-terminal" evidence="4">
    <location>
        <begin position="54"/>
        <end position="143"/>
    </location>
</feature>
<dbReference type="InterPro" id="IPR035433">
    <property type="entry name" value="NFU1-like"/>
</dbReference>
<evidence type="ECO:0000259" key="4">
    <source>
        <dbReference type="SMART" id="SM00932"/>
    </source>
</evidence>